<dbReference type="Proteomes" id="UP000805841">
    <property type="component" value="Unassembled WGS sequence"/>
</dbReference>
<evidence type="ECO:0000256" key="4">
    <source>
        <dbReference type="ARBA" id="ARBA00023163"/>
    </source>
</evidence>
<evidence type="ECO:0000256" key="2">
    <source>
        <dbReference type="ARBA" id="ARBA00023015"/>
    </source>
</evidence>
<dbReference type="RefSeq" id="WP_190422587.1">
    <property type="nucleotide sequence ID" value="NZ_JAAOCA010000021.1"/>
</dbReference>
<dbReference type="InterPro" id="IPR011006">
    <property type="entry name" value="CheY-like_superfamily"/>
</dbReference>
<feature type="domain" description="HTH luxR-type" evidence="6">
    <location>
        <begin position="140"/>
        <end position="205"/>
    </location>
</feature>
<keyword evidence="4" id="KW-0804">Transcription</keyword>
<gene>
    <name evidence="8" type="ORF">HAQ05_16700</name>
</gene>
<dbReference type="PANTHER" id="PTHR43214">
    <property type="entry name" value="TWO-COMPONENT RESPONSE REGULATOR"/>
    <property type="match status" value="1"/>
</dbReference>
<dbReference type="EMBL" id="JAAOCA010000021">
    <property type="protein sequence ID" value="MBD1600339.1"/>
    <property type="molecule type" value="Genomic_DNA"/>
</dbReference>
<evidence type="ECO:0000259" key="6">
    <source>
        <dbReference type="PROSITE" id="PS50043"/>
    </source>
</evidence>
<dbReference type="Pfam" id="PF00196">
    <property type="entry name" value="GerE"/>
    <property type="match status" value="1"/>
</dbReference>
<sequence length="207" mass="23315">MKTIYIIDDHPVVRLAVRMLLETEGYEVLGESDNGVDAMQRVRESRPDLVILDIGIPRLDGLELLSRYQNMGSNVRILVLTAQSPALFAIRCMQSGACGFVRKEEDLGELLSAVRAVLCGYNYFPRQALLPCADPARQAELALLQQVNDRELMVLQLYAQGRSNKEIALSMYLSDKTVSTYKKRLMEKLKVRSVADLITLAKRIELI</sequence>
<comment type="caution">
    <text evidence="8">The sequence shown here is derived from an EMBL/GenBank/DDBJ whole genome shotgun (WGS) entry which is preliminary data.</text>
</comment>
<dbReference type="PROSITE" id="PS50043">
    <property type="entry name" value="HTH_LUXR_2"/>
    <property type="match status" value="1"/>
</dbReference>
<dbReference type="PROSITE" id="PS00622">
    <property type="entry name" value="HTH_LUXR_1"/>
    <property type="match status" value="1"/>
</dbReference>
<dbReference type="InterPro" id="IPR001789">
    <property type="entry name" value="Sig_transdc_resp-reg_receiver"/>
</dbReference>
<keyword evidence="9" id="KW-1185">Reference proteome</keyword>
<organism evidence="8 9">
    <name type="scientific">Pseudomonas typographi</name>
    <dbReference type="NCBI Taxonomy" id="2715964"/>
    <lineage>
        <taxon>Bacteria</taxon>
        <taxon>Pseudomonadati</taxon>
        <taxon>Pseudomonadota</taxon>
        <taxon>Gammaproteobacteria</taxon>
        <taxon>Pseudomonadales</taxon>
        <taxon>Pseudomonadaceae</taxon>
        <taxon>Pseudomonas</taxon>
    </lineage>
</organism>
<feature type="domain" description="Response regulatory" evidence="7">
    <location>
        <begin position="3"/>
        <end position="118"/>
    </location>
</feature>
<keyword evidence="2" id="KW-0805">Transcription regulation</keyword>
<dbReference type="InterPro" id="IPR016032">
    <property type="entry name" value="Sig_transdc_resp-reg_C-effctor"/>
</dbReference>
<proteinExistence type="predicted"/>
<name>A0ABR7Z4U1_9PSED</name>
<evidence type="ECO:0000256" key="5">
    <source>
        <dbReference type="PROSITE-ProRule" id="PRU00169"/>
    </source>
</evidence>
<protein>
    <submittedName>
        <fullName evidence="8">Response regulator transcription factor</fullName>
    </submittedName>
</protein>
<evidence type="ECO:0000259" key="7">
    <source>
        <dbReference type="PROSITE" id="PS50110"/>
    </source>
</evidence>
<dbReference type="SUPFAM" id="SSF52172">
    <property type="entry name" value="CheY-like"/>
    <property type="match status" value="1"/>
</dbReference>
<evidence type="ECO:0000313" key="8">
    <source>
        <dbReference type="EMBL" id="MBD1600339.1"/>
    </source>
</evidence>
<dbReference type="SMART" id="SM00421">
    <property type="entry name" value="HTH_LUXR"/>
    <property type="match status" value="1"/>
</dbReference>
<dbReference type="PANTHER" id="PTHR43214:SF41">
    <property type="entry name" value="NITRATE_NITRITE RESPONSE REGULATOR PROTEIN NARP"/>
    <property type="match status" value="1"/>
</dbReference>
<dbReference type="InterPro" id="IPR039420">
    <property type="entry name" value="WalR-like"/>
</dbReference>
<dbReference type="PROSITE" id="PS50110">
    <property type="entry name" value="RESPONSE_REGULATORY"/>
    <property type="match status" value="1"/>
</dbReference>
<evidence type="ECO:0000256" key="3">
    <source>
        <dbReference type="ARBA" id="ARBA00023125"/>
    </source>
</evidence>
<evidence type="ECO:0000313" key="9">
    <source>
        <dbReference type="Proteomes" id="UP000805841"/>
    </source>
</evidence>
<accession>A0ABR7Z4U1</accession>
<dbReference type="CDD" id="cd06170">
    <property type="entry name" value="LuxR_C_like"/>
    <property type="match status" value="1"/>
</dbReference>
<dbReference type="Pfam" id="PF00072">
    <property type="entry name" value="Response_reg"/>
    <property type="match status" value="1"/>
</dbReference>
<evidence type="ECO:0000256" key="1">
    <source>
        <dbReference type="ARBA" id="ARBA00022553"/>
    </source>
</evidence>
<dbReference type="PRINTS" id="PR00038">
    <property type="entry name" value="HTHLUXR"/>
</dbReference>
<reference evidence="8 9" key="1">
    <citation type="journal article" date="2020" name="Insects">
        <title>Bacteria Belonging to Pseudomonas typographi sp. nov. from the Bark Beetle Ips typographus Have Genomic Potential to Aid in the Host Ecology.</title>
        <authorList>
            <person name="Peral-Aranega E."/>
            <person name="Saati-Santamaria Z."/>
            <person name="Kolarik M."/>
            <person name="Rivas R."/>
            <person name="Garcia-Fraile P."/>
        </authorList>
    </citation>
    <scope>NUCLEOTIDE SEQUENCE [LARGE SCALE GENOMIC DNA]</scope>
    <source>
        <strain evidence="8 9">CA3A</strain>
    </source>
</reference>
<keyword evidence="3" id="KW-0238">DNA-binding</keyword>
<dbReference type="InterPro" id="IPR058245">
    <property type="entry name" value="NreC/VraR/RcsB-like_REC"/>
</dbReference>
<dbReference type="Gene3D" id="3.40.50.2300">
    <property type="match status" value="1"/>
</dbReference>
<feature type="modified residue" description="4-aspartylphosphate" evidence="5">
    <location>
        <position position="53"/>
    </location>
</feature>
<dbReference type="CDD" id="cd17535">
    <property type="entry name" value="REC_NarL-like"/>
    <property type="match status" value="1"/>
</dbReference>
<dbReference type="SUPFAM" id="SSF46894">
    <property type="entry name" value="C-terminal effector domain of the bipartite response regulators"/>
    <property type="match status" value="1"/>
</dbReference>
<keyword evidence="1 5" id="KW-0597">Phosphoprotein</keyword>
<dbReference type="SMART" id="SM00448">
    <property type="entry name" value="REC"/>
    <property type="match status" value="1"/>
</dbReference>
<dbReference type="InterPro" id="IPR000792">
    <property type="entry name" value="Tscrpt_reg_LuxR_C"/>
</dbReference>